<proteinExistence type="predicted"/>
<organism evidence="1 2">
    <name type="scientific">Desulfovibrio fairfieldensis</name>
    <dbReference type="NCBI Taxonomy" id="44742"/>
    <lineage>
        <taxon>Bacteria</taxon>
        <taxon>Pseudomonadati</taxon>
        <taxon>Thermodesulfobacteriota</taxon>
        <taxon>Desulfovibrionia</taxon>
        <taxon>Desulfovibrionales</taxon>
        <taxon>Desulfovibrionaceae</taxon>
        <taxon>Desulfovibrio</taxon>
    </lineage>
</organism>
<name>A0A0X8JIX4_9BACT</name>
<accession>A0A0X8JIX4</accession>
<evidence type="ECO:0000313" key="2">
    <source>
        <dbReference type="Proteomes" id="UP000069241"/>
    </source>
</evidence>
<gene>
    <name evidence="1" type="ORF">AXF13_04880</name>
</gene>
<protein>
    <submittedName>
        <fullName evidence="1">Uncharacterized protein</fullName>
    </submittedName>
</protein>
<sequence>MEFSKSRARFRNWALGADGMAGGYNAPGLPEIKGEAAFGQAQTEIGALGSASGALSIGGQFNVRYWSPFPNGAMHSKLFFTASQANPLYGASTTIMPPSVDIPVILYLGRPK</sequence>
<dbReference type="KEGG" id="dfi:AXF13_04880"/>
<dbReference type="AlphaFoldDB" id="A0A0X8JIX4"/>
<dbReference type="EMBL" id="CP014229">
    <property type="protein sequence ID" value="AMD89501.1"/>
    <property type="molecule type" value="Genomic_DNA"/>
</dbReference>
<dbReference type="Proteomes" id="UP000069241">
    <property type="component" value="Chromosome"/>
</dbReference>
<reference evidence="2" key="1">
    <citation type="submission" date="2016-02" db="EMBL/GenBank/DDBJ databases">
        <authorList>
            <person name="Holder M.E."/>
            <person name="Ajami N.J."/>
            <person name="Petrosino J.F."/>
        </authorList>
    </citation>
    <scope>NUCLEOTIDE SEQUENCE [LARGE SCALE GENOMIC DNA]</scope>
    <source>
        <strain evidence="2">CCUG 45958</strain>
    </source>
</reference>
<evidence type="ECO:0000313" key="1">
    <source>
        <dbReference type="EMBL" id="AMD89501.1"/>
    </source>
</evidence>
<keyword evidence="2" id="KW-1185">Reference proteome</keyword>